<protein>
    <submittedName>
        <fullName evidence="2">Uncharacterized protein</fullName>
    </submittedName>
</protein>
<accession>A0A9Q3HL45</accession>
<sequence length="159" mass="17686">MVPLGPFCPESNEAKRGQGGSPPAPKARCVPNPKWAHLSQFWPLIPSISKWPKRTSAPKLAKNNSLSTFNPCALGSTRGHQLRSSKASPQLRGSTLLHQCTPYQRIQVWCTIFAQQSNDDVFRTQLFLSNSSPQIHHPFQRKTFHSLSLAIPGGYQKTI</sequence>
<gene>
    <name evidence="2" type="ORF">O181_045345</name>
</gene>
<evidence type="ECO:0000313" key="3">
    <source>
        <dbReference type="Proteomes" id="UP000765509"/>
    </source>
</evidence>
<dbReference type="AlphaFoldDB" id="A0A9Q3HL45"/>
<proteinExistence type="predicted"/>
<comment type="caution">
    <text evidence="2">The sequence shown here is derived from an EMBL/GenBank/DDBJ whole genome shotgun (WGS) entry which is preliminary data.</text>
</comment>
<dbReference type="EMBL" id="AVOT02018607">
    <property type="protein sequence ID" value="MBW0505630.1"/>
    <property type="molecule type" value="Genomic_DNA"/>
</dbReference>
<organism evidence="2 3">
    <name type="scientific">Austropuccinia psidii MF-1</name>
    <dbReference type="NCBI Taxonomy" id="1389203"/>
    <lineage>
        <taxon>Eukaryota</taxon>
        <taxon>Fungi</taxon>
        <taxon>Dikarya</taxon>
        <taxon>Basidiomycota</taxon>
        <taxon>Pucciniomycotina</taxon>
        <taxon>Pucciniomycetes</taxon>
        <taxon>Pucciniales</taxon>
        <taxon>Sphaerophragmiaceae</taxon>
        <taxon>Austropuccinia</taxon>
    </lineage>
</organism>
<evidence type="ECO:0000256" key="1">
    <source>
        <dbReference type="SAM" id="MobiDB-lite"/>
    </source>
</evidence>
<evidence type="ECO:0000313" key="2">
    <source>
        <dbReference type="EMBL" id="MBW0505630.1"/>
    </source>
</evidence>
<name>A0A9Q3HL45_9BASI</name>
<reference evidence="2" key="1">
    <citation type="submission" date="2021-03" db="EMBL/GenBank/DDBJ databases">
        <title>Draft genome sequence of rust myrtle Austropuccinia psidii MF-1, a brazilian biotype.</title>
        <authorList>
            <person name="Quecine M.C."/>
            <person name="Pachon D.M.R."/>
            <person name="Bonatelli M.L."/>
            <person name="Correr F.H."/>
            <person name="Franceschini L.M."/>
            <person name="Leite T.F."/>
            <person name="Margarido G.R.A."/>
            <person name="Almeida C.A."/>
            <person name="Ferrarezi J.A."/>
            <person name="Labate C.A."/>
        </authorList>
    </citation>
    <scope>NUCLEOTIDE SEQUENCE</scope>
    <source>
        <strain evidence="2">MF-1</strain>
    </source>
</reference>
<feature type="region of interest" description="Disordered" evidence="1">
    <location>
        <begin position="1"/>
        <end position="28"/>
    </location>
</feature>
<keyword evidence="3" id="KW-1185">Reference proteome</keyword>
<dbReference type="Proteomes" id="UP000765509">
    <property type="component" value="Unassembled WGS sequence"/>
</dbReference>